<evidence type="ECO:0000313" key="3">
    <source>
        <dbReference type="Proteomes" id="UP000218554"/>
    </source>
</evidence>
<accession>A0AAD1BXH7</accession>
<dbReference type="KEGG" id="pfuw:KF707C_12770"/>
<evidence type="ECO:0000256" key="1">
    <source>
        <dbReference type="SAM" id="MobiDB-lite"/>
    </source>
</evidence>
<protein>
    <submittedName>
        <fullName evidence="2">Uncharacterized protein</fullName>
    </submittedName>
</protein>
<dbReference type="Proteomes" id="UP000218554">
    <property type="component" value="Chromosome"/>
</dbReference>
<gene>
    <name evidence="2" type="ORF">KF707C_12770</name>
</gene>
<proteinExistence type="predicted"/>
<dbReference type="AlphaFoldDB" id="A0AAD1BXH7"/>
<organism evidence="2 3">
    <name type="scientific">Metapseudomonas furukawaii</name>
    <name type="common">Pseudomonas furukawaii</name>
    <dbReference type="NCBI Taxonomy" id="1149133"/>
    <lineage>
        <taxon>Bacteria</taxon>
        <taxon>Pseudomonadati</taxon>
        <taxon>Pseudomonadota</taxon>
        <taxon>Gammaproteobacteria</taxon>
        <taxon>Pseudomonadales</taxon>
        <taxon>Pseudomonadaceae</taxon>
        <taxon>Metapseudomonas</taxon>
    </lineage>
</organism>
<sequence>MAEWWDRPGRGRLLIVRSQGALRRCPRRTLGTGLANSPTHRQRCTPPVGRLRD</sequence>
<dbReference type="EMBL" id="AP014862">
    <property type="protein sequence ID" value="BAU72965.1"/>
    <property type="molecule type" value="Genomic_DNA"/>
</dbReference>
<feature type="region of interest" description="Disordered" evidence="1">
    <location>
        <begin position="29"/>
        <end position="53"/>
    </location>
</feature>
<evidence type="ECO:0000313" key="2">
    <source>
        <dbReference type="EMBL" id="BAU72965.1"/>
    </source>
</evidence>
<reference evidence="3" key="1">
    <citation type="submission" date="2015-05" db="EMBL/GenBank/DDBJ databases">
        <title>Draft genome sequencing of a biphenyl-degrading bacterium, Pseudomonas balearica KF707 (=NBRC110670).</title>
        <authorList>
            <person name="Kimura N."/>
            <person name="Hirose J."/>
            <person name="Watanabe T."/>
            <person name="Suenaga H."/>
            <person name="Fujihara H."/>
            <person name="Noguchi M."/>
            <person name="Hashimoto M."/>
            <person name="Shimodaira J."/>
            <person name="Tsuchikane K."/>
            <person name="Hosoyama A."/>
            <person name="Yamazoe A."/>
            <person name="Fujita N."/>
            <person name="Furukawa K."/>
        </authorList>
    </citation>
    <scope>NUCLEOTIDE SEQUENCE [LARGE SCALE GENOMIC DNA]</scope>
    <source>
        <strain evidence="3">DSM 10086 / NBRC 110670 / KF707</strain>
    </source>
</reference>
<keyword evidence="3" id="KW-1185">Reference proteome</keyword>
<name>A0AAD1BXH7_METFU</name>
<reference evidence="2 3" key="2">
    <citation type="journal article" date="2017" name="Int. J. Syst. Evol. Microbiol.">
        <title>Pseudomonas furukawaii sp. nov., a polychlorinated biphenyl-degrading bacterium isolated from biphenyl-contaminated soil in Japan.</title>
        <authorList>
            <person name="Kimura N."/>
            <person name="Watanabe T."/>
            <person name="Suenaga H."/>
            <person name="Fujihara H."/>
            <person name="Futagami T."/>
            <person name="Goto M."/>
            <person name="Hanada S."/>
            <person name="Hirose J."/>
        </authorList>
    </citation>
    <scope>NUCLEOTIDE SEQUENCE [LARGE SCALE GENOMIC DNA]</scope>
    <source>
        <strain evidence="3">DSM 10086 / NBRC 110670 / KF707</strain>
    </source>
</reference>